<name>A0AAV5R7Y1_PICKL</name>
<dbReference type="Proteomes" id="UP001378960">
    <property type="component" value="Unassembled WGS sequence"/>
</dbReference>
<keyword evidence="1" id="KW-1133">Transmembrane helix</keyword>
<dbReference type="InterPro" id="IPR052786">
    <property type="entry name" value="Spore_wall_assembly"/>
</dbReference>
<dbReference type="GO" id="GO:0005628">
    <property type="term" value="C:prospore membrane"/>
    <property type="evidence" value="ECO:0007669"/>
    <property type="project" value="TreeGrafter"/>
</dbReference>
<comment type="caution">
    <text evidence="2">The sequence shown here is derived from an EMBL/GenBank/DDBJ whole genome shotgun (WGS) entry which is preliminary data.</text>
</comment>
<keyword evidence="3" id="KW-1185">Reference proteome</keyword>
<reference evidence="2 3" key="1">
    <citation type="journal article" date="2023" name="Elife">
        <title>Identification of key yeast species and microbe-microbe interactions impacting larval growth of Drosophila in the wild.</title>
        <authorList>
            <person name="Mure A."/>
            <person name="Sugiura Y."/>
            <person name="Maeda R."/>
            <person name="Honda K."/>
            <person name="Sakurai N."/>
            <person name="Takahashi Y."/>
            <person name="Watada M."/>
            <person name="Katoh T."/>
            <person name="Gotoh A."/>
            <person name="Gotoh Y."/>
            <person name="Taniguchi I."/>
            <person name="Nakamura K."/>
            <person name="Hayashi T."/>
            <person name="Katayama T."/>
            <person name="Uemura T."/>
            <person name="Hattori Y."/>
        </authorList>
    </citation>
    <scope>NUCLEOTIDE SEQUENCE [LARGE SCALE GENOMIC DNA]</scope>
    <source>
        <strain evidence="2 3">PK-24</strain>
    </source>
</reference>
<proteinExistence type="predicted"/>
<dbReference type="EMBL" id="BTGB01000005">
    <property type="protein sequence ID" value="GMM47376.1"/>
    <property type="molecule type" value="Genomic_DNA"/>
</dbReference>
<dbReference type="PANTHER" id="PTHR34292">
    <property type="entry name" value="OUTER SPORE WALL PROTEIN LDS1"/>
    <property type="match status" value="1"/>
</dbReference>
<sequence>MRPLIVVSLLNIILPRILKKLFDFVIHEHMTIKYNKLPKGVLNPYLPGYYGETLFGRCFRTFTRMFGPLIWISRLIICFLINMIPIIGPILVILIKSPKSGFSKHKRYFHLKGYTNAQIYYIWNHEKLQYCQFGFISLLLENIPILGYLFIFTNTVGAAYWATDIEIEFNKDMVNKMKVK</sequence>
<accession>A0AAV5R7Y1</accession>
<organism evidence="2 3">
    <name type="scientific">Pichia kluyveri</name>
    <name type="common">Yeast</name>
    <dbReference type="NCBI Taxonomy" id="36015"/>
    <lineage>
        <taxon>Eukaryota</taxon>
        <taxon>Fungi</taxon>
        <taxon>Dikarya</taxon>
        <taxon>Ascomycota</taxon>
        <taxon>Saccharomycotina</taxon>
        <taxon>Pichiomycetes</taxon>
        <taxon>Pichiales</taxon>
        <taxon>Pichiaceae</taxon>
        <taxon>Pichia</taxon>
    </lineage>
</organism>
<dbReference type="PANTHER" id="PTHR34292:SF2">
    <property type="entry name" value="OUTER SPORE WALL PROTEIN LDS1"/>
    <property type="match status" value="1"/>
</dbReference>
<dbReference type="GO" id="GO:0005811">
    <property type="term" value="C:lipid droplet"/>
    <property type="evidence" value="ECO:0007669"/>
    <property type="project" value="TreeGrafter"/>
</dbReference>
<dbReference type="AlphaFoldDB" id="A0AAV5R7Y1"/>
<evidence type="ECO:0000313" key="2">
    <source>
        <dbReference type="EMBL" id="GMM47376.1"/>
    </source>
</evidence>
<protein>
    <submittedName>
        <fullName evidence="2">Rrt8 protein</fullName>
    </submittedName>
</protein>
<keyword evidence="1" id="KW-0472">Membrane</keyword>
<gene>
    <name evidence="2" type="ORF">DAPK24_039510</name>
</gene>
<feature type="transmembrane region" description="Helical" evidence="1">
    <location>
        <begin position="69"/>
        <end position="95"/>
    </location>
</feature>
<evidence type="ECO:0000313" key="3">
    <source>
        <dbReference type="Proteomes" id="UP001378960"/>
    </source>
</evidence>
<evidence type="ECO:0000256" key="1">
    <source>
        <dbReference type="SAM" id="Phobius"/>
    </source>
</evidence>
<dbReference type="GO" id="GO:0005619">
    <property type="term" value="C:ascospore wall"/>
    <property type="evidence" value="ECO:0007669"/>
    <property type="project" value="TreeGrafter"/>
</dbReference>
<keyword evidence="1" id="KW-0812">Transmembrane</keyword>